<dbReference type="InterPro" id="IPR009785">
    <property type="entry name" value="Prophage_Lj928_Orf309"/>
</dbReference>
<evidence type="ECO:0000313" key="3">
    <source>
        <dbReference type="EMBL" id="QHX42845.1"/>
    </source>
</evidence>
<dbReference type="EMBL" id="CP048020">
    <property type="protein sequence ID" value="QHX42845.1"/>
    <property type="molecule type" value="Genomic_DNA"/>
</dbReference>
<dbReference type="KEGG" id="trz:GWP43_04620"/>
<protein>
    <submittedName>
        <fullName evidence="3">DUF1351 domain-containing protein</fullName>
    </submittedName>
</protein>
<feature type="compositionally biased region" description="Polar residues" evidence="2">
    <location>
        <begin position="438"/>
        <end position="448"/>
    </location>
</feature>
<dbReference type="InterPro" id="IPR011604">
    <property type="entry name" value="PDDEXK-like_dom_sf"/>
</dbReference>
<proteinExistence type="predicted"/>
<reference evidence="3 4" key="1">
    <citation type="submission" date="2020-01" db="EMBL/GenBank/DDBJ databases">
        <title>Complete genome sequence of a human oral phylogroup 1 Treponema sp. strain ATCC 700766, originally isolated from periodontitis dental plaque.</title>
        <authorList>
            <person name="Chan Y."/>
            <person name="Huo Y.-B."/>
            <person name="Yu X.-L."/>
            <person name="Zeng H."/>
            <person name="Leung W.-K."/>
            <person name="Watt R.M."/>
        </authorList>
    </citation>
    <scope>NUCLEOTIDE SEQUENCE [LARGE SCALE GENOMIC DNA]</scope>
    <source>
        <strain evidence="3 4">OMZ 804</strain>
    </source>
</reference>
<sequence>MKKKDVFTFDERFHVYRLNGEIIPSVTKIICTIAGKDLSHIPPEILKKAAERGTAIHKEIETGVIESMEAKWIEQNIVRASCQFEQKFYHTVDDFTYAGTADIVASDMLFDIKTQKEADVLSWALQLNLYNLFLKKKYLKVLHTPNTGNFSVVDIPVLSMQQLQEIIIAYVQGIRLREDFMNTQEDKKEVVEMPPLDLNLTVVEQNIGTLNTNAAQLLERVKERLAFYSIDRYSGENIAAAKKDKAELNNAAQMLNAERIRIEKEFMKPIETFKATVSETVSLIKECSANIDVIVKEVEQKEKDNKKAIIIEYFESLHFSLVDFDMLFNPKWLNKTTKLKDIQDEIRGRIEKIEADLSVLDRIGEAEAKQYYLSTLNLDAALAKADEIKANRERLAALEKAQAAQKEQALSERGQIDSDAGGEENLHADGSWCPPSPSFSDSAQTETVPQEKEEKLQVTFTVIGTADQLVSLQTYMENAQLRYTFQ</sequence>
<organism evidence="3 4">
    <name type="scientific">Treponema vincentii</name>
    <dbReference type="NCBI Taxonomy" id="69710"/>
    <lineage>
        <taxon>Bacteria</taxon>
        <taxon>Pseudomonadati</taxon>
        <taxon>Spirochaetota</taxon>
        <taxon>Spirochaetia</taxon>
        <taxon>Spirochaetales</taxon>
        <taxon>Treponemataceae</taxon>
        <taxon>Treponema</taxon>
    </lineage>
</organism>
<dbReference type="Proteomes" id="UP000464374">
    <property type="component" value="Chromosome"/>
</dbReference>
<dbReference type="Gene3D" id="3.90.320.10">
    <property type="match status" value="1"/>
</dbReference>
<evidence type="ECO:0000256" key="1">
    <source>
        <dbReference type="SAM" id="Coils"/>
    </source>
</evidence>
<keyword evidence="1" id="KW-0175">Coiled coil</keyword>
<feature type="region of interest" description="Disordered" evidence="2">
    <location>
        <begin position="407"/>
        <end position="452"/>
    </location>
</feature>
<feature type="coiled-coil region" evidence="1">
    <location>
        <begin position="238"/>
        <end position="304"/>
    </location>
</feature>
<dbReference type="RefSeq" id="WP_162663058.1">
    <property type="nucleotide sequence ID" value="NZ_CP048020.1"/>
</dbReference>
<dbReference type="AlphaFoldDB" id="A0A6P1XZP6"/>
<evidence type="ECO:0000256" key="2">
    <source>
        <dbReference type="SAM" id="MobiDB-lite"/>
    </source>
</evidence>
<gene>
    <name evidence="3" type="ORF">GWP43_04620</name>
</gene>
<dbReference type="Pfam" id="PF07083">
    <property type="entry name" value="DUF1351"/>
    <property type="match status" value="1"/>
</dbReference>
<name>A0A6P1XZP6_9SPIR</name>
<evidence type="ECO:0000313" key="4">
    <source>
        <dbReference type="Proteomes" id="UP000464374"/>
    </source>
</evidence>
<accession>A0A6P1XZP6</accession>